<dbReference type="GO" id="GO:0005886">
    <property type="term" value="C:plasma membrane"/>
    <property type="evidence" value="ECO:0007669"/>
    <property type="project" value="UniProtKB-SubCell"/>
</dbReference>
<keyword evidence="4 6" id="KW-1133">Transmembrane helix</keyword>
<comment type="caution">
    <text evidence="6">Lacks conserved residue(s) required for the propagation of feature annotation.</text>
</comment>
<dbReference type="Proteomes" id="UP000000788">
    <property type="component" value="Chromosome"/>
</dbReference>
<keyword evidence="9" id="KW-1185">Reference proteome</keyword>
<dbReference type="EMBL" id="CP000878">
    <property type="protein sequence ID" value="ABX09740.1"/>
    <property type="molecule type" value="Genomic_DNA"/>
</dbReference>
<dbReference type="InterPro" id="IPR032816">
    <property type="entry name" value="VTT_dom"/>
</dbReference>
<feature type="transmembrane region" description="Helical" evidence="6">
    <location>
        <begin position="141"/>
        <end position="163"/>
    </location>
</feature>
<dbReference type="STRING" id="93059.P9211_18091"/>
<evidence type="ECO:0000256" key="6">
    <source>
        <dbReference type="RuleBase" id="RU366058"/>
    </source>
</evidence>
<keyword evidence="5 6" id="KW-0472">Membrane</keyword>
<protein>
    <recommendedName>
        <fullName evidence="6">TVP38/TMEM64 family membrane protein</fullName>
    </recommendedName>
</protein>
<sequence length="213" mass="23887">MNLLFLGNISLEHWFNNQTELFISPFGILVFITLYVIWVTLLLPGSWLSMVAGLIYGTFLGSIFVFLGALLGAILTFFCGRTFLRSWARKKLLLFPKLQSIEDLVFQEGLKFIFLTRLSPLFPFGFLNLAYGLSKISIRDFMIGILGILPGTILYCSLGSLAGEITKFDFTLANRSDWISFTFSLVGILATLGVAFFILRATKDSLSEIDKSF</sequence>
<accession>A9BDC7</accession>
<evidence type="ECO:0000256" key="3">
    <source>
        <dbReference type="ARBA" id="ARBA00022692"/>
    </source>
</evidence>
<feature type="transmembrane region" description="Helical" evidence="6">
    <location>
        <begin position="178"/>
        <end position="199"/>
    </location>
</feature>
<keyword evidence="3 6" id="KW-0812">Transmembrane</keyword>
<gene>
    <name evidence="8" type="ordered locus">P9211_18091</name>
</gene>
<evidence type="ECO:0000256" key="1">
    <source>
        <dbReference type="ARBA" id="ARBA00004651"/>
    </source>
</evidence>
<evidence type="ECO:0000256" key="5">
    <source>
        <dbReference type="ARBA" id="ARBA00023136"/>
    </source>
</evidence>
<dbReference type="InterPro" id="IPR015414">
    <property type="entry name" value="TMEM64"/>
</dbReference>
<comment type="similarity">
    <text evidence="6">Belongs to the TVP38/TMEM64 family.</text>
</comment>
<feature type="transmembrane region" description="Helical" evidence="6">
    <location>
        <begin position="55"/>
        <end position="80"/>
    </location>
</feature>
<evidence type="ECO:0000313" key="8">
    <source>
        <dbReference type="EMBL" id="ABX09740.1"/>
    </source>
</evidence>
<dbReference type="PANTHER" id="PTHR12677">
    <property type="entry name" value="GOLGI APPARATUS MEMBRANE PROTEIN TVP38-RELATED"/>
    <property type="match status" value="1"/>
</dbReference>
<evidence type="ECO:0000313" key="9">
    <source>
        <dbReference type="Proteomes" id="UP000000788"/>
    </source>
</evidence>
<proteinExistence type="inferred from homology"/>
<evidence type="ECO:0000256" key="4">
    <source>
        <dbReference type="ARBA" id="ARBA00022989"/>
    </source>
</evidence>
<dbReference type="KEGG" id="pmj:P9211_18091"/>
<dbReference type="HOGENOM" id="CLU_038944_3_2_3"/>
<feature type="transmembrane region" description="Helical" evidence="6">
    <location>
        <begin position="21"/>
        <end position="43"/>
    </location>
</feature>
<organism evidence="8 9">
    <name type="scientific">Prochlorococcus marinus (strain MIT 9211)</name>
    <dbReference type="NCBI Taxonomy" id="93059"/>
    <lineage>
        <taxon>Bacteria</taxon>
        <taxon>Bacillati</taxon>
        <taxon>Cyanobacteriota</taxon>
        <taxon>Cyanophyceae</taxon>
        <taxon>Synechococcales</taxon>
        <taxon>Prochlorococcaceae</taxon>
        <taxon>Prochlorococcus</taxon>
    </lineage>
</organism>
<dbReference type="eggNOG" id="COG0398">
    <property type="taxonomic scope" value="Bacteria"/>
</dbReference>
<name>A9BDC7_PROM4</name>
<comment type="subcellular location">
    <subcellularLocation>
        <location evidence="1 6">Cell membrane</location>
        <topology evidence="1 6">Multi-pass membrane protein</topology>
    </subcellularLocation>
</comment>
<dbReference type="PANTHER" id="PTHR12677:SF59">
    <property type="entry name" value="GOLGI APPARATUS MEMBRANE PROTEIN TVP38-RELATED"/>
    <property type="match status" value="1"/>
</dbReference>
<feature type="domain" description="VTT" evidence="7">
    <location>
        <begin position="43"/>
        <end position="160"/>
    </location>
</feature>
<evidence type="ECO:0000259" key="7">
    <source>
        <dbReference type="Pfam" id="PF09335"/>
    </source>
</evidence>
<reference evidence="8 9" key="1">
    <citation type="journal article" date="2007" name="PLoS Genet.">
        <title>Patterns and implications of gene gain and loss in the evolution of Prochlorococcus.</title>
        <authorList>
            <person name="Kettler G.C."/>
            <person name="Martiny A.C."/>
            <person name="Huang K."/>
            <person name="Zucker J."/>
            <person name="Coleman M.L."/>
            <person name="Rodrigue S."/>
            <person name="Chen F."/>
            <person name="Lapidus A."/>
            <person name="Ferriera S."/>
            <person name="Johnson J."/>
            <person name="Steglich C."/>
            <person name="Church G.M."/>
            <person name="Richardson P."/>
            <person name="Chisholm S.W."/>
        </authorList>
    </citation>
    <scope>NUCLEOTIDE SEQUENCE [LARGE SCALE GENOMIC DNA]</scope>
    <source>
        <strain evidence="9">MIT 9211</strain>
    </source>
</reference>
<evidence type="ECO:0000256" key="2">
    <source>
        <dbReference type="ARBA" id="ARBA00022475"/>
    </source>
</evidence>
<dbReference type="RefSeq" id="WP_012196360.1">
    <property type="nucleotide sequence ID" value="NC_009976.1"/>
</dbReference>
<dbReference type="Pfam" id="PF09335">
    <property type="entry name" value="VTT_dom"/>
    <property type="match status" value="1"/>
</dbReference>
<keyword evidence="2 6" id="KW-1003">Cell membrane</keyword>
<dbReference type="AlphaFoldDB" id="A9BDC7"/>